<dbReference type="EMBL" id="GBXM01010899">
    <property type="protein sequence ID" value="JAH97678.1"/>
    <property type="molecule type" value="Transcribed_RNA"/>
</dbReference>
<protein>
    <submittedName>
        <fullName evidence="1">Uncharacterized protein</fullName>
    </submittedName>
</protein>
<organism evidence="1">
    <name type="scientific">Anguilla anguilla</name>
    <name type="common">European freshwater eel</name>
    <name type="synonym">Muraena anguilla</name>
    <dbReference type="NCBI Taxonomy" id="7936"/>
    <lineage>
        <taxon>Eukaryota</taxon>
        <taxon>Metazoa</taxon>
        <taxon>Chordata</taxon>
        <taxon>Craniata</taxon>
        <taxon>Vertebrata</taxon>
        <taxon>Euteleostomi</taxon>
        <taxon>Actinopterygii</taxon>
        <taxon>Neopterygii</taxon>
        <taxon>Teleostei</taxon>
        <taxon>Anguilliformes</taxon>
        <taxon>Anguillidae</taxon>
        <taxon>Anguilla</taxon>
    </lineage>
</organism>
<dbReference type="AlphaFoldDB" id="A0A0E9X7J7"/>
<reference evidence="1" key="1">
    <citation type="submission" date="2014-11" db="EMBL/GenBank/DDBJ databases">
        <authorList>
            <person name="Amaro Gonzalez C."/>
        </authorList>
    </citation>
    <scope>NUCLEOTIDE SEQUENCE</scope>
</reference>
<name>A0A0E9X7J7_ANGAN</name>
<accession>A0A0E9X7J7</accession>
<evidence type="ECO:0000313" key="1">
    <source>
        <dbReference type="EMBL" id="JAH97678.1"/>
    </source>
</evidence>
<proteinExistence type="predicted"/>
<sequence length="53" mass="6291">MWKNVLSVKTLSALNLCCRTLILPLMKIKNFQRLLYNLVMVRKKHEKLSVSHH</sequence>
<reference evidence="1" key="2">
    <citation type="journal article" date="2015" name="Fish Shellfish Immunol.">
        <title>Early steps in the European eel (Anguilla anguilla)-Vibrio vulnificus interaction in the gills: Role of the RtxA13 toxin.</title>
        <authorList>
            <person name="Callol A."/>
            <person name="Pajuelo D."/>
            <person name="Ebbesson L."/>
            <person name="Teles M."/>
            <person name="MacKenzie S."/>
            <person name="Amaro C."/>
        </authorList>
    </citation>
    <scope>NUCLEOTIDE SEQUENCE</scope>
</reference>